<evidence type="ECO:0000313" key="2">
    <source>
        <dbReference type="Proteomes" id="UP000241595"/>
    </source>
</evidence>
<name>A0A2U3NEI1_9MYCO</name>
<dbReference type="AlphaFoldDB" id="A0A2U3NEI1"/>
<dbReference type="STRING" id="1841859.GCA_900157385_03319"/>
<dbReference type="EMBL" id="FTRV01000013">
    <property type="protein sequence ID" value="SPM29824.1"/>
    <property type="molecule type" value="Genomic_DNA"/>
</dbReference>
<sequence length="68" mass="7468">MPKRLIDLDDDLLAAAQRELKTTGISDTVRMALQQAAATSARARQVEWLEQGGLEGMADAGERGEVWR</sequence>
<evidence type="ECO:0008006" key="3">
    <source>
        <dbReference type="Google" id="ProtNLM"/>
    </source>
</evidence>
<accession>A0A2U3NEI1</accession>
<proteinExistence type="predicted"/>
<dbReference type="RefSeq" id="WP_077100553.1">
    <property type="nucleotide sequence ID" value="NZ_LT717701.1"/>
</dbReference>
<keyword evidence="2" id="KW-1185">Reference proteome</keyword>
<gene>
    <name evidence="1" type="ORF">MTAB308_3319</name>
</gene>
<organism evidence="1 2">
    <name type="scientific">Mycobacterium terramassiliense</name>
    <dbReference type="NCBI Taxonomy" id="1841859"/>
    <lineage>
        <taxon>Bacteria</taxon>
        <taxon>Bacillati</taxon>
        <taxon>Actinomycetota</taxon>
        <taxon>Actinomycetes</taxon>
        <taxon>Mycobacteriales</taxon>
        <taxon>Mycobacteriaceae</taxon>
        <taxon>Mycobacterium</taxon>
    </lineage>
</organism>
<reference evidence="1 2" key="1">
    <citation type="submission" date="2017-01" db="EMBL/GenBank/DDBJ databases">
        <authorList>
            <consortium name="Urmite Genomes"/>
        </authorList>
    </citation>
    <scope>NUCLEOTIDE SEQUENCE [LARGE SCALE GENOMIC DNA]</scope>
    <source>
        <strain evidence="1 2">AB308</strain>
    </source>
</reference>
<dbReference type="Proteomes" id="UP000241595">
    <property type="component" value="Unassembled WGS sequence"/>
</dbReference>
<evidence type="ECO:0000313" key="1">
    <source>
        <dbReference type="EMBL" id="SPM29824.1"/>
    </source>
</evidence>
<protein>
    <recommendedName>
        <fullName evidence="3">Antitoxin</fullName>
    </recommendedName>
</protein>